<dbReference type="AlphaFoldDB" id="A0A1F8FWT6"/>
<name>A0A1F8FWT6_9BACT</name>
<sequence length="526" mass="60759">MLEYLHVGTARDLAGGDRRLYRFLEIIPGFLAWITLALVVYVSFLAPAAAAIFIIVFDIYWLIKTIYLSLLVRSSFRRMRQHLKINWPERLQATGLNPMLPGVQWNDLYHLVILPVYREPYEIVKECLQAISNAHYEKDKFIVVLATEERAGDHVAELACQAQAEYGDAFFKFLVTTHPIGIEGDLPGKGSNEAWAGLRVKKEIIDPLSIPHEQVIVSVFDIDTIVPPQFFACLAWHYMTAVRPLNSSYQPIPLFTNNIWEAPAFARVFAFSTTFWQMIQQARKEQLVTFSSQSIGLKALIDIGFWQRNVVSEDSRIFWQCLLRYDGDWQTIPMYYPVYMDANVAPTFWQTLKNQYKQIRRWHYGAENNPYFMFGFLKNKQMPLSQKLHLSFVQTERTWSSPTNALIIFMLGWLPIVVGGPAFTETVLSFQLPRITATIMNISMIGLITSAILSINLLPPRPPQYGRFKWIWMTLQWVLFPINFIFFGAIPALDAQTRLMLGRYMGFWVTPKARLRSALEVFRKAV</sequence>
<comment type="caution">
    <text evidence="2">The sequence shown here is derived from an EMBL/GenBank/DDBJ whole genome shotgun (WGS) entry which is preliminary data.</text>
</comment>
<protein>
    <recommendedName>
        <fullName evidence="4">Glycosyltransferase 2-like domain-containing protein</fullName>
    </recommendedName>
</protein>
<dbReference type="Gene3D" id="3.90.550.10">
    <property type="entry name" value="Spore Coat Polysaccharide Biosynthesis Protein SpsA, Chain A"/>
    <property type="match status" value="1"/>
</dbReference>
<keyword evidence="1" id="KW-1133">Transmembrane helix</keyword>
<accession>A0A1F8FWT6</accession>
<feature type="transmembrane region" description="Helical" evidence="1">
    <location>
        <begin position="405"/>
        <end position="423"/>
    </location>
</feature>
<evidence type="ECO:0000313" key="2">
    <source>
        <dbReference type="EMBL" id="OGN17411.1"/>
    </source>
</evidence>
<keyword evidence="1" id="KW-0472">Membrane</keyword>
<dbReference type="STRING" id="1802685.A3C88_01065"/>
<evidence type="ECO:0000313" key="3">
    <source>
        <dbReference type="Proteomes" id="UP000178117"/>
    </source>
</evidence>
<evidence type="ECO:0008006" key="4">
    <source>
        <dbReference type="Google" id="ProtNLM"/>
    </source>
</evidence>
<reference evidence="2 3" key="1">
    <citation type="journal article" date="2016" name="Nat. Commun.">
        <title>Thousands of microbial genomes shed light on interconnected biogeochemical processes in an aquifer system.</title>
        <authorList>
            <person name="Anantharaman K."/>
            <person name="Brown C.T."/>
            <person name="Hug L.A."/>
            <person name="Sharon I."/>
            <person name="Castelle C.J."/>
            <person name="Probst A.J."/>
            <person name="Thomas B.C."/>
            <person name="Singh A."/>
            <person name="Wilkins M.J."/>
            <person name="Karaoz U."/>
            <person name="Brodie E.L."/>
            <person name="Williams K.H."/>
            <person name="Hubbard S.S."/>
            <person name="Banfield J.F."/>
        </authorList>
    </citation>
    <scope>NUCLEOTIDE SEQUENCE [LARGE SCALE GENOMIC DNA]</scope>
</reference>
<dbReference type="Proteomes" id="UP000178117">
    <property type="component" value="Unassembled WGS sequence"/>
</dbReference>
<keyword evidence="1" id="KW-0812">Transmembrane</keyword>
<gene>
    <name evidence="2" type="ORF">A3C88_01065</name>
</gene>
<feature type="transmembrane region" description="Helical" evidence="1">
    <location>
        <begin position="48"/>
        <end position="72"/>
    </location>
</feature>
<evidence type="ECO:0000256" key="1">
    <source>
        <dbReference type="SAM" id="Phobius"/>
    </source>
</evidence>
<proteinExistence type="predicted"/>
<feature type="transmembrane region" description="Helical" evidence="1">
    <location>
        <begin position="470"/>
        <end position="493"/>
    </location>
</feature>
<dbReference type="PANTHER" id="PTHR36851">
    <property type="entry name" value="UNNAMED PRODUCT"/>
    <property type="match status" value="1"/>
</dbReference>
<organism evidence="2 3">
    <name type="scientific">Candidatus Yanofskybacteria bacterium RIFCSPHIGHO2_02_FULL_50_12</name>
    <dbReference type="NCBI Taxonomy" id="1802685"/>
    <lineage>
        <taxon>Bacteria</taxon>
        <taxon>Candidatus Yanofskyibacteriota</taxon>
    </lineage>
</organism>
<dbReference type="EMBL" id="MGJZ01000010">
    <property type="protein sequence ID" value="OGN17411.1"/>
    <property type="molecule type" value="Genomic_DNA"/>
</dbReference>
<dbReference type="PANTHER" id="PTHR36851:SF1">
    <property type="entry name" value="GLYCO_TRANS_2-LIKE DOMAIN-CONTAINING PROTEIN"/>
    <property type="match status" value="1"/>
</dbReference>
<dbReference type="SUPFAM" id="SSF53448">
    <property type="entry name" value="Nucleotide-diphospho-sugar transferases"/>
    <property type="match status" value="1"/>
</dbReference>
<dbReference type="InterPro" id="IPR029044">
    <property type="entry name" value="Nucleotide-diphossugar_trans"/>
</dbReference>
<feature type="transmembrane region" description="Helical" evidence="1">
    <location>
        <begin position="20"/>
        <end position="42"/>
    </location>
</feature>
<feature type="transmembrane region" description="Helical" evidence="1">
    <location>
        <begin position="435"/>
        <end position="458"/>
    </location>
</feature>